<evidence type="ECO:0000313" key="5">
    <source>
        <dbReference type="EMBL" id="KAF3210077.1"/>
    </source>
</evidence>
<sequence length="346" mass="37160">MPPLYTYLIAMSLSFNTILAQIKIQTEATCYFPDGSSSANYSGSSPCNIGAAVKDSMCCALGDRTLTDNIDLCISNGLCMDSNGTYYRASCTDETWESEACLRICMGAIGPNGELEDYSSENSPVHFCDDGSVCCGSEAAGEACCKKGQGFQLPTIGLSRIVETVTVKFEQEASTSTSPPASTYFTDTNDIQAKSTNPPHSDTTMTNDPISTTSTTSTTSSSGPPPSTSASSQKGPLLPDTVTIAIAISVPVVSISLIITGLLLWDRRRRRNHAQYANNNKTEDIDITLPDTKPPSPAAVEIGSSDTRYEWPTAGQLELYARAYGASRYNHRPPTPVHHVNVYEMY</sequence>
<name>A0A6G1LWC2_ORBOL</name>
<feature type="chain" id="PRO_5041172912" description="Mid2 domain-containing protein" evidence="3">
    <location>
        <begin position="21"/>
        <end position="346"/>
    </location>
</feature>
<evidence type="ECO:0000256" key="1">
    <source>
        <dbReference type="SAM" id="MobiDB-lite"/>
    </source>
</evidence>
<evidence type="ECO:0000256" key="3">
    <source>
        <dbReference type="SAM" id="SignalP"/>
    </source>
</evidence>
<gene>
    <name evidence="4" type="ORF">TWF106_001902</name>
    <name evidence="5" type="ORF">TWF191_011267</name>
</gene>
<keyword evidence="3" id="KW-0732">Signal</keyword>
<keyword evidence="2" id="KW-1133">Transmembrane helix</keyword>
<dbReference type="AlphaFoldDB" id="A0A6G1LWC2"/>
<feature type="compositionally biased region" description="Low complexity" evidence="1">
    <location>
        <begin position="203"/>
        <end position="232"/>
    </location>
</feature>
<organism evidence="5 7">
    <name type="scientific">Orbilia oligospora</name>
    <name type="common">Nematode-trapping fungus</name>
    <name type="synonym">Arthrobotrys oligospora</name>
    <dbReference type="NCBI Taxonomy" id="2813651"/>
    <lineage>
        <taxon>Eukaryota</taxon>
        <taxon>Fungi</taxon>
        <taxon>Dikarya</taxon>
        <taxon>Ascomycota</taxon>
        <taxon>Pezizomycotina</taxon>
        <taxon>Orbiliomycetes</taxon>
        <taxon>Orbiliales</taxon>
        <taxon>Orbiliaceae</taxon>
        <taxon>Orbilia</taxon>
    </lineage>
</organism>
<evidence type="ECO:0000256" key="2">
    <source>
        <dbReference type="SAM" id="Phobius"/>
    </source>
</evidence>
<evidence type="ECO:0000313" key="6">
    <source>
        <dbReference type="Proteomes" id="UP000472727"/>
    </source>
</evidence>
<dbReference type="EMBL" id="WIPF01000096">
    <property type="protein sequence ID" value="KAF3210077.1"/>
    <property type="molecule type" value="Genomic_DNA"/>
</dbReference>
<evidence type="ECO:0008006" key="8">
    <source>
        <dbReference type="Google" id="ProtNLM"/>
    </source>
</evidence>
<dbReference type="Proteomes" id="UP000472727">
    <property type="component" value="Unassembled WGS sequence"/>
</dbReference>
<reference evidence="6 7" key="1">
    <citation type="submission" date="2019-06" db="EMBL/GenBank/DDBJ databases">
        <authorList>
            <person name="Palmer J.M."/>
        </authorList>
    </citation>
    <scope>NUCLEOTIDE SEQUENCE [LARGE SCALE GENOMIC DNA]</scope>
    <source>
        <strain evidence="4 6">TWF106</strain>
        <strain evidence="5 7">TWF191</strain>
    </source>
</reference>
<comment type="caution">
    <text evidence="5">The sequence shown here is derived from an EMBL/GenBank/DDBJ whole genome shotgun (WGS) entry which is preliminary data.</text>
</comment>
<evidence type="ECO:0000313" key="7">
    <source>
        <dbReference type="Proteomes" id="UP000483672"/>
    </source>
</evidence>
<evidence type="ECO:0000313" key="4">
    <source>
        <dbReference type="EMBL" id="KAF3203689.1"/>
    </source>
</evidence>
<accession>A0A6G1LWC2</accession>
<feature type="compositionally biased region" description="Low complexity" evidence="1">
    <location>
        <begin position="173"/>
        <end position="183"/>
    </location>
</feature>
<feature type="region of interest" description="Disordered" evidence="1">
    <location>
        <begin position="170"/>
        <end position="236"/>
    </location>
</feature>
<keyword evidence="2" id="KW-0812">Transmembrane</keyword>
<protein>
    <recommendedName>
        <fullName evidence="8">Mid2 domain-containing protein</fullName>
    </recommendedName>
</protein>
<feature type="compositionally biased region" description="Polar residues" evidence="1">
    <location>
        <begin position="184"/>
        <end position="202"/>
    </location>
</feature>
<dbReference type="Proteomes" id="UP000483672">
    <property type="component" value="Unassembled WGS sequence"/>
</dbReference>
<proteinExistence type="predicted"/>
<feature type="transmembrane region" description="Helical" evidence="2">
    <location>
        <begin position="242"/>
        <end position="265"/>
    </location>
</feature>
<feature type="signal peptide" evidence="3">
    <location>
        <begin position="1"/>
        <end position="20"/>
    </location>
</feature>
<keyword evidence="2" id="KW-0472">Membrane</keyword>
<dbReference type="EMBL" id="WIWS01000133">
    <property type="protein sequence ID" value="KAF3203689.1"/>
    <property type="molecule type" value="Genomic_DNA"/>
</dbReference>